<dbReference type="Pfam" id="PF13365">
    <property type="entry name" value="Trypsin_2"/>
    <property type="match status" value="1"/>
</dbReference>
<name>X1IA12_9ZZZZ</name>
<dbReference type="AlphaFoldDB" id="X1IA12"/>
<gene>
    <name evidence="4" type="ORF">S03H2_53909</name>
</gene>
<dbReference type="InterPro" id="IPR051201">
    <property type="entry name" value="Chloro_Bact_Ser_Proteases"/>
</dbReference>
<dbReference type="EMBL" id="BARU01034336">
    <property type="protein sequence ID" value="GAH62934.1"/>
    <property type="molecule type" value="Genomic_DNA"/>
</dbReference>
<dbReference type="InterPro" id="IPR043504">
    <property type="entry name" value="Peptidase_S1_PA_chymotrypsin"/>
</dbReference>
<evidence type="ECO:0008006" key="5">
    <source>
        <dbReference type="Google" id="ProtNLM"/>
    </source>
</evidence>
<reference evidence="4" key="1">
    <citation type="journal article" date="2014" name="Front. Microbiol.">
        <title>High frequency of phylogenetically diverse reductive dehalogenase-homologous genes in deep subseafloor sedimentary metagenomes.</title>
        <authorList>
            <person name="Kawai M."/>
            <person name="Futagami T."/>
            <person name="Toyoda A."/>
            <person name="Takaki Y."/>
            <person name="Nishi S."/>
            <person name="Hori S."/>
            <person name="Arai W."/>
            <person name="Tsubouchi T."/>
            <person name="Morono Y."/>
            <person name="Uchiyama I."/>
            <person name="Ito T."/>
            <person name="Fujiyama A."/>
            <person name="Inagaki F."/>
            <person name="Takami H."/>
        </authorList>
    </citation>
    <scope>NUCLEOTIDE SEQUENCE</scope>
    <source>
        <strain evidence="4">Expedition CK06-06</strain>
    </source>
</reference>
<organism evidence="4">
    <name type="scientific">marine sediment metagenome</name>
    <dbReference type="NCBI Taxonomy" id="412755"/>
    <lineage>
        <taxon>unclassified sequences</taxon>
        <taxon>metagenomes</taxon>
        <taxon>ecological metagenomes</taxon>
    </lineage>
</organism>
<evidence type="ECO:0000313" key="4">
    <source>
        <dbReference type="EMBL" id="GAH62934.1"/>
    </source>
</evidence>
<dbReference type="Gene3D" id="2.40.10.10">
    <property type="entry name" value="Trypsin-like serine proteases"/>
    <property type="match status" value="2"/>
</dbReference>
<keyword evidence="2" id="KW-0645">Protease</keyword>
<accession>X1IA12</accession>
<evidence type="ECO:0000256" key="2">
    <source>
        <dbReference type="ARBA" id="ARBA00022670"/>
    </source>
</evidence>
<keyword evidence="3" id="KW-0378">Hydrolase</keyword>
<feature type="non-terminal residue" evidence="4">
    <location>
        <position position="156"/>
    </location>
</feature>
<dbReference type="GO" id="GO:0006508">
    <property type="term" value="P:proteolysis"/>
    <property type="evidence" value="ECO:0007669"/>
    <property type="project" value="UniProtKB-KW"/>
</dbReference>
<dbReference type="SUPFAM" id="SSF50494">
    <property type="entry name" value="Trypsin-like serine proteases"/>
    <property type="match status" value="1"/>
</dbReference>
<dbReference type="GO" id="GO:0008233">
    <property type="term" value="F:peptidase activity"/>
    <property type="evidence" value="ECO:0007669"/>
    <property type="project" value="UniProtKB-KW"/>
</dbReference>
<proteinExistence type="inferred from homology"/>
<dbReference type="PANTHER" id="PTHR43343:SF3">
    <property type="entry name" value="PROTEASE DO-LIKE 8, CHLOROPLASTIC"/>
    <property type="match status" value="1"/>
</dbReference>
<comment type="similarity">
    <text evidence="1">Belongs to the peptidase S1C family.</text>
</comment>
<dbReference type="InterPro" id="IPR009003">
    <property type="entry name" value="Peptidase_S1_PA"/>
</dbReference>
<evidence type="ECO:0000256" key="1">
    <source>
        <dbReference type="ARBA" id="ARBA00010541"/>
    </source>
</evidence>
<protein>
    <recommendedName>
        <fullName evidence="5">Serine protease</fullName>
    </recommendedName>
</protein>
<evidence type="ECO:0000256" key="3">
    <source>
        <dbReference type="ARBA" id="ARBA00022801"/>
    </source>
</evidence>
<sequence length="156" mass="16332">MDFSNSFSQIKDSVVNILALDNGNQVVSSGSGVLIDDGSLALTCSHCIIPNTKIVARFSGQTNGIMGTTFFNDPANDIAIIQFKNSIGPSVSMKSSSTVMIGQEAFVVGFPMGIDKITSLSANIAGFENVNSFDFIRIDSSVNHGNSGGPLFNSNG</sequence>
<comment type="caution">
    <text evidence="4">The sequence shown here is derived from an EMBL/GenBank/DDBJ whole genome shotgun (WGS) entry which is preliminary data.</text>
</comment>
<dbReference type="PANTHER" id="PTHR43343">
    <property type="entry name" value="PEPTIDASE S12"/>
    <property type="match status" value="1"/>
</dbReference>